<evidence type="ECO:0000256" key="1">
    <source>
        <dbReference type="SAM" id="Phobius"/>
    </source>
</evidence>
<evidence type="ECO:0000313" key="3">
    <source>
        <dbReference type="Proteomes" id="UP001177003"/>
    </source>
</evidence>
<keyword evidence="1" id="KW-0472">Membrane</keyword>
<feature type="transmembrane region" description="Helical" evidence="1">
    <location>
        <begin position="176"/>
        <end position="193"/>
    </location>
</feature>
<keyword evidence="1" id="KW-1133">Transmembrane helix</keyword>
<dbReference type="AlphaFoldDB" id="A0AA36A4Z4"/>
<organism evidence="2 3">
    <name type="scientific">Lactuca saligna</name>
    <name type="common">Willowleaf lettuce</name>
    <dbReference type="NCBI Taxonomy" id="75948"/>
    <lineage>
        <taxon>Eukaryota</taxon>
        <taxon>Viridiplantae</taxon>
        <taxon>Streptophyta</taxon>
        <taxon>Embryophyta</taxon>
        <taxon>Tracheophyta</taxon>
        <taxon>Spermatophyta</taxon>
        <taxon>Magnoliopsida</taxon>
        <taxon>eudicotyledons</taxon>
        <taxon>Gunneridae</taxon>
        <taxon>Pentapetalae</taxon>
        <taxon>asterids</taxon>
        <taxon>campanulids</taxon>
        <taxon>Asterales</taxon>
        <taxon>Asteraceae</taxon>
        <taxon>Cichorioideae</taxon>
        <taxon>Cichorieae</taxon>
        <taxon>Lactucinae</taxon>
        <taxon>Lactuca</taxon>
    </lineage>
</organism>
<sequence length="273" mass="31238">MEQIEGKNKEKLKRPYDSFIDVVKEIKSVAKERHIVFVEVVKKVKEDVNSKIKLIRVDMTHEVWKLDHDYSNLTTKNYRFPATQANNVAFDFSLEDTPLMNINDLIGVARILKGVSFYDICGTFSCNGSSSHCAPIYAKGDKKSFTYVNHDANDLGFDTAHKGGECWRRRQIRSPIYRFLHCLITFYIIHKYHGDKVPLQNLFHIWSIITPGAFCSLPYMLARFLGTKAATSRPRSPITGGHFVTHLAHSYGILESYASCGEYWRGICHIPGR</sequence>
<keyword evidence="1" id="KW-0812">Transmembrane</keyword>
<feature type="transmembrane region" description="Helical" evidence="1">
    <location>
        <begin position="205"/>
        <end position="225"/>
    </location>
</feature>
<reference evidence="2" key="1">
    <citation type="submission" date="2023-04" db="EMBL/GenBank/DDBJ databases">
        <authorList>
            <person name="Vijverberg K."/>
            <person name="Xiong W."/>
            <person name="Schranz E."/>
        </authorList>
    </citation>
    <scope>NUCLEOTIDE SEQUENCE</scope>
</reference>
<protein>
    <submittedName>
        <fullName evidence="2">Uncharacterized protein</fullName>
    </submittedName>
</protein>
<accession>A0AA36A4Z4</accession>
<keyword evidence="3" id="KW-1185">Reference proteome</keyword>
<dbReference type="Proteomes" id="UP001177003">
    <property type="component" value="Chromosome 9"/>
</dbReference>
<name>A0AA36A4Z4_LACSI</name>
<proteinExistence type="predicted"/>
<evidence type="ECO:0000313" key="2">
    <source>
        <dbReference type="EMBL" id="CAI9303307.1"/>
    </source>
</evidence>
<gene>
    <name evidence="2" type="ORF">LSALG_LOCUS41756</name>
</gene>
<dbReference type="EMBL" id="OX465085">
    <property type="protein sequence ID" value="CAI9303307.1"/>
    <property type="molecule type" value="Genomic_DNA"/>
</dbReference>